<evidence type="ECO:0000313" key="3">
    <source>
        <dbReference type="EMBL" id="KAK2628992.1"/>
    </source>
</evidence>
<dbReference type="Proteomes" id="UP001285354">
    <property type="component" value="Unassembled WGS sequence"/>
</dbReference>
<dbReference type="AlphaFoldDB" id="A0AAD9T4R8"/>
<feature type="compositionally biased region" description="Basic residues" evidence="2">
    <location>
        <begin position="70"/>
        <end position="87"/>
    </location>
</feature>
<evidence type="ECO:0000313" key="4">
    <source>
        <dbReference type="Proteomes" id="UP001285354"/>
    </source>
</evidence>
<feature type="compositionally biased region" description="Basic and acidic residues" evidence="2">
    <location>
        <begin position="161"/>
        <end position="173"/>
    </location>
</feature>
<keyword evidence="4" id="KW-1185">Reference proteome</keyword>
<name>A0AAD9T4R8_9HELO</name>
<sequence>MVILGGLELVAAGYIIHKHLQNKKERQRLEDEAAALEEEHTDEDNRLVARRIPRIANTGGTRAQGNSHQPRGHQLRTGAPRRRRNHFNGRIPPPQPLHQALAPQRLPQPYPQPRPEIHYPLDVKYEWTHEEESAKPPRQHDLGDSPTGGPPHWEQMNTSTRRAESSRGRRGRMDSPPVEFGPSRDAPSVRSANRSPPPSYTAY</sequence>
<keyword evidence="1" id="KW-0175">Coiled coil</keyword>
<reference evidence="3" key="1">
    <citation type="submission" date="2023-06" db="EMBL/GenBank/DDBJ databases">
        <title>Draft genome of Marssonina rosae.</title>
        <authorList>
            <person name="Cheng Q."/>
        </authorList>
    </citation>
    <scope>NUCLEOTIDE SEQUENCE</scope>
    <source>
        <strain evidence="3">R4</strain>
    </source>
</reference>
<dbReference type="EMBL" id="JAUBYV010000002">
    <property type="protein sequence ID" value="KAK2628992.1"/>
    <property type="molecule type" value="Genomic_DNA"/>
</dbReference>
<proteinExistence type="predicted"/>
<feature type="region of interest" description="Disordered" evidence="2">
    <location>
        <begin position="56"/>
        <end position="203"/>
    </location>
</feature>
<protein>
    <submittedName>
        <fullName evidence="3">Uncharacterized protein</fullName>
    </submittedName>
</protein>
<accession>A0AAD9T4R8</accession>
<feature type="compositionally biased region" description="Polar residues" evidence="2">
    <location>
        <begin position="58"/>
        <end position="69"/>
    </location>
</feature>
<comment type="caution">
    <text evidence="3">The sequence shown here is derived from an EMBL/GenBank/DDBJ whole genome shotgun (WGS) entry which is preliminary data.</text>
</comment>
<feature type="coiled-coil region" evidence="1">
    <location>
        <begin position="19"/>
        <end position="46"/>
    </location>
</feature>
<gene>
    <name evidence="3" type="ORF">QTJ16_002095</name>
</gene>
<evidence type="ECO:0000256" key="2">
    <source>
        <dbReference type="SAM" id="MobiDB-lite"/>
    </source>
</evidence>
<evidence type="ECO:0000256" key="1">
    <source>
        <dbReference type="SAM" id="Coils"/>
    </source>
</evidence>
<organism evidence="3 4">
    <name type="scientific">Diplocarpon rosae</name>
    <dbReference type="NCBI Taxonomy" id="946125"/>
    <lineage>
        <taxon>Eukaryota</taxon>
        <taxon>Fungi</taxon>
        <taxon>Dikarya</taxon>
        <taxon>Ascomycota</taxon>
        <taxon>Pezizomycotina</taxon>
        <taxon>Leotiomycetes</taxon>
        <taxon>Helotiales</taxon>
        <taxon>Drepanopezizaceae</taxon>
        <taxon>Diplocarpon</taxon>
    </lineage>
</organism>
<feature type="compositionally biased region" description="Basic and acidic residues" evidence="2">
    <location>
        <begin position="115"/>
        <end position="143"/>
    </location>
</feature>